<dbReference type="GO" id="GO:0003677">
    <property type="term" value="F:DNA binding"/>
    <property type="evidence" value="ECO:0007669"/>
    <property type="project" value="InterPro"/>
</dbReference>
<dbReference type="GO" id="GO:0009380">
    <property type="term" value="C:excinuclease repair complex"/>
    <property type="evidence" value="ECO:0007669"/>
    <property type="project" value="TreeGrafter"/>
</dbReference>
<dbReference type="InterPro" id="IPR001162">
    <property type="entry name" value="UvrC_RNase_H_dom"/>
</dbReference>
<dbReference type="InterPro" id="IPR050066">
    <property type="entry name" value="UvrABC_protein_C"/>
</dbReference>
<dbReference type="Gene3D" id="1.10.150.20">
    <property type="entry name" value="5' to 3' exonuclease, C-terminal subdomain"/>
    <property type="match status" value="1"/>
</dbReference>
<dbReference type="GO" id="GO:0006281">
    <property type="term" value="P:DNA repair"/>
    <property type="evidence" value="ECO:0007669"/>
    <property type="project" value="InterPro"/>
</dbReference>
<name>A0A382ZZ18_9ZZZZ</name>
<dbReference type="PROSITE" id="PS50165">
    <property type="entry name" value="UVRC"/>
    <property type="match status" value="1"/>
</dbReference>
<dbReference type="Pfam" id="PF14520">
    <property type="entry name" value="HHH_5"/>
    <property type="match status" value="1"/>
</dbReference>
<gene>
    <name evidence="2" type="ORF">METZ01_LOCUS453651</name>
</gene>
<proteinExistence type="predicted"/>
<dbReference type="SMART" id="SM00278">
    <property type="entry name" value="HhH1"/>
    <property type="match status" value="2"/>
</dbReference>
<accession>A0A382ZZ18</accession>
<feature type="domain" description="UvrC family homology region profile" evidence="1">
    <location>
        <begin position="3"/>
        <end position="42"/>
    </location>
</feature>
<dbReference type="GO" id="GO:0009381">
    <property type="term" value="F:excinuclease ABC activity"/>
    <property type="evidence" value="ECO:0007669"/>
    <property type="project" value="InterPro"/>
</dbReference>
<dbReference type="Gene3D" id="3.30.420.340">
    <property type="entry name" value="UvrC, RNAse H endonuclease domain"/>
    <property type="match status" value="1"/>
</dbReference>
<sequence>AQDDFACMAETVRRRYSRLQRESRPMPDLILIDGGKGQLGMACRELAKLGLEHVPVIGLAKEFEEIYRPGKNAPLRLDLDSGALKLLQRVRDESHRFANTYNAQLRLKKISESILDELPGIGGSRKAALLKKFGSVQQLRKASLEDIQQVPGFGKKSAEALKNFLGMRSKSAKSA</sequence>
<reference evidence="2" key="1">
    <citation type="submission" date="2018-05" db="EMBL/GenBank/DDBJ databases">
        <authorList>
            <person name="Lanie J.A."/>
            <person name="Ng W.-L."/>
            <person name="Kazmierczak K.M."/>
            <person name="Andrzejewski T.M."/>
            <person name="Davidsen T.M."/>
            <person name="Wayne K.J."/>
            <person name="Tettelin H."/>
            <person name="Glass J.I."/>
            <person name="Rusch D."/>
            <person name="Podicherti R."/>
            <person name="Tsui H.-C.T."/>
            <person name="Winkler M.E."/>
        </authorList>
    </citation>
    <scope>NUCLEOTIDE SEQUENCE</scope>
</reference>
<organism evidence="2">
    <name type="scientific">marine metagenome</name>
    <dbReference type="NCBI Taxonomy" id="408172"/>
    <lineage>
        <taxon>unclassified sequences</taxon>
        <taxon>metagenomes</taxon>
        <taxon>ecological metagenomes</taxon>
    </lineage>
</organism>
<dbReference type="InterPro" id="IPR010994">
    <property type="entry name" value="RuvA_2-like"/>
</dbReference>
<dbReference type="InterPro" id="IPR003583">
    <property type="entry name" value="Hlx-hairpin-Hlx_DNA-bd_motif"/>
</dbReference>
<evidence type="ECO:0000259" key="1">
    <source>
        <dbReference type="PROSITE" id="PS50165"/>
    </source>
</evidence>
<dbReference type="PANTHER" id="PTHR30562:SF1">
    <property type="entry name" value="UVRABC SYSTEM PROTEIN C"/>
    <property type="match status" value="1"/>
</dbReference>
<feature type="non-terminal residue" evidence="2">
    <location>
        <position position="1"/>
    </location>
</feature>
<dbReference type="SUPFAM" id="SSF47781">
    <property type="entry name" value="RuvA domain 2-like"/>
    <property type="match status" value="1"/>
</dbReference>
<dbReference type="InterPro" id="IPR038476">
    <property type="entry name" value="UvrC_RNase_H_dom_sf"/>
</dbReference>
<dbReference type="Pfam" id="PF08459">
    <property type="entry name" value="UvrC_RNaseH_dom"/>
    <property type="match status" value="1"/>
</dbReference>
<dbReference type="PANTHER" id="PTHR30562">
    <property type="entry name" value="UVRC/OXIDOREDUCTASE"/>
    <property type="match status" value="1"/>
</dbReference>
<dbReference type="AlphaFoldDB" id="A0A382ZZ18"/>
<dbReference type="EMBL" id="UINC01187855">
    <property type="protein sequence ID" value="SVE00797.1"/>
    <property type="molecule type" value="Genomic_DNA"/>
</dbReference>
<evidence type="ECO:0000313" key="2">
    <source>
        <dbReference type="EMBL" id="SVE00797.1"/>
    </source>
</evidence>
<protein>
    <recommendedName>
        <fullName evidence="1">UvrC family homology region profile domain-containing protein</fullName>
    </recommendedName>
</protein>